<comment type="cofactor">
    <cofactor evidence="1">
        <name>Zn(2+)</name>
        <dbReference type="ChEBI" id="CHEBI:29105"/>
    </cofactor>
</comment>
<dbReference type="RefSeq" id="WP_143288664.1">
    <property type="nucleotide sequence ID" value="NZ_BDGJ01000019.1"/>
</dbReference>
<feature type="non-terminal residue" evidence="7">
    <location>
        <position position="1"/>
    </location>
</feature>
<dbReference type="InterPro" id="IPR016161">
    <property type="entry name" value="Ald_DH/histidinol_DH"/>
</dbReference>
<evidence type="ECO:0000256" key="3">
    <source>
        <dbReference type="ARBA" id="ARBA00022723"/>
    </source>
</evidence>
<comment type="similarity">
    <text evidence="2 6">Belongs to the histidinol dehydrogenase family.</text>
</comment>
<evidence type="ECO:0000256" key="6">
    <source>
        <dbReference type="RuleBase" id="RU004175"/>
    </source>
</evidence>
<evidence type="ECO:0000313" key="8">
    <source>
        <dbReference type="Proteomes" id="UP000197032"/>
    </source>
</evidence>
<dbReference type="EMBL" id="BDGJ01000019">
    <property type="protein sequence ID" value="GAW91550.1"/>
    <property type="molecule type" value="Genomic_DNA"/>
</dbReference>
<keyword evidence="8" id="KW-1185">Reference proteome</keyword>
<dbReference type="SUPFAM" id="SSF53720">
    <property type="entry name" value="ALDH-like"/>
    <property type="match status" value="1"/>
</dbReference>
<dbReference type="GO" id="GO:0004399">
    <property type="term" value="F:histidinol dehydrogenase activity"/>
    <property type="evidence" value="ECO:0007669"/>
    <property type="project" value="UniProtKB-ARBA"/>
</dbReference>
<evidence type="ECO:0000313" key="7">
    <source>
        <dbReference type="EMBL" id="GAW91550.1"/>
    </source>
</evidence>
<accession>A0A1Z5HQJ5</accession>
<dbReference type="InterPro" id="IPR012131">
    <property type="entry name" value="Hstdl_DH"/>
</dbReference>
<dbReference type="PANTHER" id="PTHR21256:SF2">
    <property type="entry name" value="HISTIDINE BIOSYNTHESIS TRIFUNCTIONAL PROTEIN"/>
    <property type="match status" value="1"/>
</dbReference>
<dbReference type="GO" id="GO:0051287">
    <property type="term" value="F:NAD binding"/>
    <property type="evidence" value="ECO:0007669"/>
    <property type="project" value="InterPro"/>
</dbReference>
<dbReference type="AlphaFoldDB" id="A0A1Z5HQJ5"/>
<sequence length="157" mass="17339">QKVQQEVERQIETLPRRAIAEEALENYGAIILVEDLKEAVKLANRFAPEHLELMVEEPFAVLGSIRHAGAIFLGRYTPEAVGDYYAGPNHILPTGGTARFYSPLSVDSFMKKSSVISFSAEAFLQGSRDIIKLATVEGLDAHASSIRVRLEDRPGKE</sequence>
<dbReference type="GO" id="GO:0005829">
    <property type="term" value="C:cytosol"/>
    <property type="evidence" value="ECO:0007669"/>
    <property type="project" value="TreeGrafter"/>
</dbReference>
<keyword evidence="4" id="KW-0862">Zinc</keyword>
<organism evidence="7 8">
    <name type="scientific">Calderihabitans maritimus</name>
    <dbReference type="NCBI Taxonomy" id="1246530"/>
    <lineage>
        <taxon>Bacteria</taxon>
        <taxon>Bacillati</taxon>
        <taxon>Bacillota</taxon>
        <taxon>Clostridia</taxon>
        <taxon>Neomoorellales</taxon>
        <taxon>Calderihabitantaceae</taxon>
        <taxon>Calderihabitans</taxon>
    </lineage>
</organism>
<reference evidence="8" key="1">
    <citation type="journal article" date="2017" name="Appl. Environ. Microbiol.">
        <title>Genomic analysis of Calderihabitans maritimus KKC1, a thermophilic hydrogenogenic carboxydotrophic bacterium isolated from marine sediment.</title>
        <authorList>
            <person name="Omae K."/>
            <person name="Yoneda Y."/>
            <person name="Fukuyama Y."/>
            <person name="Yoshida T."/>
            <person name="Sako Y."/>
        </authorList>
    </citation>
    <scope>NUCLEOTIDE SEQUENCE [LARGE SCALE GENOMIC DNA]</scope>
    <source>
        <strain evidence="8">KKC1</strain>
    </source>
</reference>
<evidence type="ECO:0000256" key="5">
    <source>
        <dbReference type="ARBA" id="ARBA00023002"/>
    </source>
</evidence>
<evidence type="ECO:0000256" key="2">
    <source>
        <dbReference type="ARBA" id="ARBA00010178"/>
    </source>
</evidence>
<proteinExistence type="inferred from homology"/>
<keyword evidence="3" id="KW-0479">Metal-binding</keyword>
<dbReference type="Proteomes" id="UP000197032">
    <property type="component" value="Unassembled WGS sequence"/>
</dbReference>
<dbReference type="GO" id="GO:0046872">
    <property type="term" value="F:metal ion binding"/>
    <property type="evidence" value="ECO:0007669"/>
    <property type="project" value="UniProtKB-KW"/>
</dbReference>
<protein>
    <submittedName>
        <fullName evidence="7">Histidinol dehydrogenase</fullName>
    </submittedName>
</protein>
<evidence type="ECO:0000256" key="4">
    <source>
        <dbReference type="ARBA" id="ARBA00022833"/>
    </source>
</evidence>
<comment type="caution">
    <text evidence="7">The sequence shown here is derived from an EMBL/GenBank/DDBJ whole genome shotgun (WGS) entry which is preliminary data.</text>
</comment>
<dbReference type="Pfam" id="PF00815">
    <property type="entry name" value="Histidinol_dh"/>
    <property type="match status" value="1"/>
</dbReference>
<dbReference type="PRINTS" id="PR00083">
    <property type="entry name" value="HOLDHDRGNASE"/>
</dbReference>
<keyword evidence="5" id="KW-0560">Oxidoreductase</keyword>
<dbReference type="PANTHER" id="PTHR21256">
    <property type="entry name" value="HISTIDINOL DEHYDROGENASE HDH"/>
    <property type="match status" value="1"/>
</dbReference>
<name>A0A1Z5HQJ5_9FIRM</name>
<dbReference type="GO" id="GO:0000105">
    <property type="term" value="P:L-histidine biosynthetic process"/>
    <property type="evidence" value="ECO:0007669"/>
    <property type="project" value="TreeGrafter"/>
</dbReference>
<dbReference type="FunFam" id="3.40.50.1980:FF:000001">
    <property type="entry name" value="Histidinol dehydrogenase"/>
    <property type="match status" value="1"/>
</dbReference>
<dbReference type="Gene3D" id="3.40.50.1980">
    <property type="entry name" value="Nitrogenase molybdenum iron protein domain"/>
    <property type="match status" value="1"/>
</dbReference>
<gene>
    <name evidence="7" type="ORF">KKC1_07110</name>
</gene>
<dbReference type="Gene3D" id="1.20.5.1300">
    <property type="match status" value="1"/>
</dbReference>
<evidence type="ECO:0000256" key="1">
    <source>
        <dbReference type="ARBA" id="ARBA00001947"/>
    </source>
</evidence>